<dbReference type="SUPFAM" id="SSF51735">
    <property type="entry name" value="NAD(P)-binding Rossmann-fold domains"/>
    <property type="match status" value="1"/>
</dbReference>
<evidence type="ECO:0000259" key="1">
    <source>
        <dbReference type="SMART" id="SM00829"/>
    </source>
</evidence>
<dbReference type="PANTHER" id="PTHR44013">
    <property type="entry name" value="ZINC-TYPE ALCOHOL DEHYDROGENASE-LIKE PROTEIN C16A3.02C"/>
    <property type="match status" value="1"/>
</dbReference>
<sequence length="342" mass="36379">MDPTPPAGDRMRAVVSRSYGPPDRVEIEEIARPVPRAHEVLVRNRASVVTAAMVEARRGAAMARLYFGVTRPKWPVLGTNFAGTVEAVGGDVTRFAVGDRVTGVNVVGFAAHAEYVVAPEAGVIIRTPDRLSDIDAVAAFDGSVTALPFLRDRARIAPGQSILINGAAGAVGSAAVQLAKYYGARVTAVCSNANGEAVRALGADVVIDYAAEDFTDARDRYDVIFDAVGKSSFTRSRRALTRDGLFLATVPSPAILGWMAWTSRFGRRKAAIEFTGLAGQDEMAKNLVFLGALAESGALVPFIGRTDRMEDAALSHQYVESGHKRGSAVITFGHVVRQPAPR</sequence>
<dbReference type="Pfam" id="PF08240">
    <property type="entry name" value="ADH_N"/>
    <property type="match status" value="1"/>
</dbReference>
<accession>A0A4R8WAL7</accession>
<dbReference type="InterPro" id="IPR036291">
    <property type="entry name" value="NAD(P)-bd_dom_sf"/>
</dbReference>
<dbReference type="InterPro" id="IPR013154">
    <property type="entry name" value="ADH-like_N"/>
</dbReference>
<protein>
    <submittedName>
        <fullName evidence="2">NAD(P)-dependent alcohol dehydrogenase</fullName>
    </submittedName>
</protein>
<evidence type="ECO:0000313" key="2">
    <source>
        <dbReference type="EMBL" id="TFC03792.1"/>
    </source>
</evidence>
<dbReference type="CDD" id="cd08267">
    <property type="entry name" value="MDR1"/>
    <property type="match status" value="1"/>
</dbReference>
<dbReference type="Proteomes" id="UP000297643">
    <property type="component" value="Unassembled WGS sequence"/>
</dbReference>
<dbReference type="Pfam" id="PF13602">
    <property type="entry name" value="ADH_zinc_N_2"/>
    <property type="match status" value="1"/>
</dbReference>
<evidence type="ECO:0000313" key="3">
    <source>
        <dbReference type="Proteomes" id="UP000297643"/>
    </source>
</evidence>
<dbReference type="EMBL" id="SOFM01000026">
    <property type="protein sequence ID" value="TFC03792.1"/>
    <property type="molecule type" value="Genomic_DNA"/>
</dbReference>
<feature type="domain" description="Enoyl reductase (ER)" evidence="1">
    <location>
        <begin position="20"/>
        <end position="330"/>
    </location>
</feature>
<dbReference type="SMART" id="SM00829">
    <property type="entry name" value="PKS_ER"/>
    <property type="match status" value="1"/>
</dbReference>
<proteinExistence type="predicted"/>
<organism evidence="2 3">
    <name type="scientific">Cryobacterium mannosilyticum</name>
    <dbReference type="NCBI Taxonomy" id="1259190"/>
    <lineage>
        <taxon>Bacteria</taxon>
        <taxon>Bacillati</taxon>
        <taxon>Actinomycetota</taxon>
        <taxon>Actinomycetes</taxon>
        <taxon>Micrococcales</taxon>
        <taxon>Microbacteriaceae</taxon>
        <taxon>Cryobacterium</taxon>
    </lineage>
</organism>
<dbReference type="GO" id="GO:0016491">
    <property type="term" value="F:oxidoreductase activity"/>
    <property type="evidence" value="ECO:0007669"/>
    <property type="project" value="InterPro"/>
</dbReference>
<reference evidence="2 3" key="1">
    <citation type="submission" date="2019-03" db="EMBL/GenBank/DDBJ databases">
        <title>Genomics of glacier-inhabiting Cryobacterium strains.</title>
        <authorList>
            <person name="Liu Q."/>
            <person name="Xin Y.-H."/>
        </authorList>
    </citation>
    <scope>NUCLEOTIDE SEQUENCE [LARGE SCALE GENOMIC DNA]</scope>
    <source>
        <strain evidence="2 3">RHLT2-21</strain>
    </source>
</reference>
<dbReference type="SUPFAM" id="SSF50129">
    <property type="entry name" value="GroES-like"/>
    <property type="match status" value="1"/>
</dbReference>
<dbReference type="Gene3D" id="3.90.180.10">
    <property type="entry name" value="Medium-chain alcohol dehydrogenases, catalytic domain"/>
    <property type="match status" value="1"/>
</dbReference>
<comment type="caution">
    <text evidence="2">The sequence shown here is derived from an EMBL/GenBank/DDBJ whole genome shotgun (WGS) entry which is preliminary data.</text>
</comment>
<dbReference type="AlphaFoldDB" id="A0A4R8WAL7"/>
<dbReference type="InterPro" id="IPR052733">
    <property type="entry name" value="Chloroplast_QOR"/>
</dbReference>
<name>A0A4R8WAL7_9MICO</name>
<dbReference type="PANTHER" id="PTHR44013:SF1">
    <property type="entry name" value="ZINC-TYPE ALCOHOL DEHYDROGENASE-LIKE PROTEIN C16A3.02C"/>
    <property type="match status" value="1"/>
</dbReference>
<gene>
    <name evidence="2" type="ORF">E3O32_09400</name>
</gene>
<dbReference type="RefSeq" id="WP_134508866.1">
    <property type="nucleotide sequence ID" value="NZ_SOFM01000026.1"/>
</dbReference>
<dbReference type="InterPro" id="IPR020843">
    <property type="entry name" value="ER"/>
</dbReference>
<dbReference type="InterPro" id="IPR011032">
    <property type="entry name" value="GroES-like_sf"/>
</dbReference>
<keyword evidence="3" id="KW-1185">Reference proteome</keyword>
<dbReference type="Gene3D" id="3.40.50.720">
    <property type="entry name" value="NAD(P)-binding Rossmann-like Domain"/>
    <property type="match status" value="1"/>
</dbReference>